<dbReference type="EMBL" id="UINC01004407">
    <property type="protein sequence ID" value="SVA14096.1"/>
    <property type="molecule type" value="Genomic_DNA"/>
</dbReference>
<name>A0A381TD82_9ZZZZ</name>
<feature type="compositionally biased region" description="Acidic residues" evidence="1">
    <location>
        <begin position="1"/>
        <end position="10"/>
    </location>
</feature>
<evidence type="ECO:0000313" key="3">
    <source>
        <dbReference type="EMBL" id="SVA14096.1"/>
    </source>
</evidence>
<feature type="region of interest" description="Disordered" evidence="1">
    <location>
        <begin position="1"/>
        <end position="45"/>
    </location>
</feature>
<dbReference type="AlphaFoldDB" id="A0A381TD82"/>
<accession>A0A381TD82</accession>
<evidence type="ECO:0000256" key="1">
    <source>
        <dbReference type="SAM" id="MobiDB-lite"/>
    </source>
</evidence>
<reference evidence="3" key="1">
    <citation type="submission" date="2018-05" db="EMBL/GenBank/DDBJ databases">
        <authorList>
            <person name="Lanie J.A."/>
            <person name="Ng W.-L."/>
            <person name="Kazmierczak K.M."/>
            <person name="Andrzejewski T.M."/>
            <person name="Davidsen T.M."/>
            <person name="Wayne K.J."/>
            <person name="Tettelin H."/>
            <person name="Glass J.I."/>
            <person name="Rusch D."/>
            <person name="Podicherti R."/>
            <person name="Tsui H.-C.T."/>
            <person name="Winkler M.E."/>
        </authorList>
    </citation>
    <scope>NUCLEOTIDE SEQUENCE</scope>
</reference>
<evidence type="ECO:0000256" key="2">
    <source>
        <dbReference type="SAM" id="Phobius"/>
    </source>
</evidence>
<keyword evidence="2" id="KW-1133">Transmembrane helix</keyword>
<keyword evidence="2" id="KW-0812">Transmembrane</keyword>
<gene>
    <name evidence="3" type="ORF">METZ01_LOCUS66950</name>
</gene>
<organism evidence="3">
    <name type="scientific">marine metagenome</name>
    <dbReference type="NCBI Taxonomy" id="408172"/>
    <lineage>
        <taxon>unclassified sequences</taxon>
        <taxon>metagenomes</taxon>
        <taxon>ecological metagenomes</taxon>
    </lineage>
</organism>
<protein>
    <submittedName>
        <fullName evidence="3">Uncharacterized protein</fullName>
    </submittedName>
</protein>
<keyword evidence="2" id="KW-0472">Membrane</keyword>
<sequence>MPDEGNDEELQTQRESEPVVRRNAPSPPVPRASPDSEPMFDNFSTGGEPGALREKLSLIAGAGFTTLLAYFYFIIGPDNSDTIFSATQVTVLVVVALWFYMRGAQKMDPVRANFFAGVLGILALI</sequence>
<feature type="non-terminal residue" evidence="3">
    <location>
        <position position="125"/>
    </location>
</feature>
<feature type="transmembrane region" description="Helical" evidence="2">
    <location>
        <begin position="82"/>
        <end position="101"/>
    </location>
</feature>
<proteinExistence type="predicted"/>
<feature type="transmembrane region" description="Helical" evidence="2">
    <location>
        <begin position="56"/>
        <end position="76"/>
    </location>
</feature>
<feature type="compositionally biased region" description="Basic and acidic residues" evidence="1">
    <location>
        <begin position="11"/>
        <end position="20"/>
    </location>
</feature>